<dbReference type="VEuPathDB" id="GiardiaDB:QR46_3408"/>
<proteinExistence type="predicted"/>
<protein>
    <submittedName>
        <fullName evidence="1">Uncharacterized protein</fullName>
    </submittedName>
</protein>
<reference evidence="1 2" key="1">
    <citation type="journal article" date="2015" name="Mol. Biochem. Parasitol.">
        <title>Identification of polymorphic genes for use in assemblage B genotyping assays through comparative genomics of multiple assemblage B Giardia duodenalis isolates.</title>
        <authorList>
            <person name="Wielinga C."/>
            <person name="Thompson R.C."/>
            <person name="Monis P."/>
            <person name="Ryan U."/>
        </authorList>
    </citation>
    <scope>NUCLEOTIDE SEQUENCE [LARGE SCALE GENOMIC DNA]</scope>
    <source>
        <strain evidence="1 2">BAH15c1</strain>
    </source>
</reference>
<evidence type="ECO:0000313" key="1">
    <source>
        <dbReference type="EMBL" id="KWX12612.1"/>
    </source>
</evidence>
<dbReference type="Proteomes" id="UP000070089">
    <property type="component" value="Unassembled WGS sequence"/>
</dbReference>
<sequence>MAVATVELPMPRSRLFGMKRTTETAHRPMKRPEAQIWQPLRLATPYEFIKAPSLQLIPPAYRNKARNRNSDLLFSLNDIECVITEIRDQLARETAVEFERIYHTRISENEARTREYISSLLNEKGMPVPYIQ</sequence>
<dbReference type="AlphaFoldDB" id="A0A132NSB5"/>
<gene>
    <name evidence="1" type="ORF">QR46_3408</name>
</gene>
<name>A0A132NSB5_GIAIN</name>
<comment type="caution">
    <text evidence="1">The sequence shown here is derived from an EMBL/GenBank/DDBJ whole genome shotgun (WGS) entry which is preliminary data.</text>
</comment>
<accession>A0A132NSB5</accession>
<dbReference type="EMBL" id="JXTI01000108">
    <property type="protein sequence ID" value="KWX12612.1"/>
    <property type="molecule type" value="Genomic_DNA"/>
</dbReference>
<organism evidence="1 2">
    <name type="scientific">Giardia duodenalis assemblage B</name>
    <dbReference type="NCBI Taxonomy" id="1394984"/>
    <lineage>
        <taxon>Eukaryota</taxon>
        <taxon>Metamonada</taxon>
        <taxon>Diplomonadida</taxon>
        <taxon>Hexamitidae</taxon>
        <taxon>Giardiinae</taxon>
        <taxon>Giardia</taxon>
    </lineage>
</organism>
<dbReference type="OrthoDB" id="10249956at2759"/>
<evidence type="ECO:0000313" key="2">
    <source>
        <dbReference type="Proteomes" id="UP000070089"/>
    </source>
</evidence>